<keyword evidence="3" id="KW-1185">Reference proteome</keyword>
<reference evidence="2 3" key="1">
    <citation type="submission" date="2023-09" db="EMBL/GenBank/DDBJ databases">
        <authorList>
            <person name="Rey-Velasco X."/>
        </authorList>
    </citation>
    <scope>NUCLEOTIDE SEQUENCE [LARGE SCALE GENOMIC DNA]</scope>
    <source>
        <strain evidence="2 3">F188</strain>
    </source>
</reference>
<gene>
    <name evidence="2" type="ORF">RM549_08535</name>
</gene>
<dbReference type="SUPFAM" id="SSF88713">
    <property type="entry name" value="Glycoside hydrolase/deacetylase"/>
    <property type="match status" value="1"/>
</dbReference>
<feature type="domain" description="NodB homology" evidence="1">
    <location>
        <begin position="37"/>
        <end position="183"/>
    </location>
</feature>
<evidence type="ECO:0000313" key="3">
    <source>
        <dbReference type="Proteomes" id="UP001261624"/>
    </source>
</evidence>
<dbReference type="Proteomes" id="UP001261624">
    <property type="component" value="Unassembled WGS sequence"/>
</dbReference>
<evidence type="ECO:0000259" key="1">
    <source>
        <dbReference type="Pfam" id="PF01522"/>
    </source>
</evidence>
<dbReference type="EMBL" id="JAVRHM010000008">
    <property type="protein sequence ID" value="MDT0689829.1"/>
    <property type="molecule type" value="Genomic_DNA"/>
</dbReference>
<sequence length="324" mass="38656">MEQNGFFVISLDFELLWGIFDKVDYKRKNLYFENTRFVIPKILDLFKEYNIHCTWATVGMLFNFNWEEWNYNIPETIPEYSNRSLSAYNYGKSINSAETEFYCFAKEIIQKINAAPNQEIGTHTYSHYYCLEQGQDLESFESDLKKAIELAKEMNIELKSLVFPRNQFNSDYLKVCKRLGIENVRSNPEDWYWKDTQQDFLKNRIFRTGDAYIGPKNKSYALDSLIIDKEKPLAQKASRLLRPYSSNKFLNNLKLRRIISEMTYAARNNEIYHLWWHPHNFGNNPKENLQDLKIIFEHFKSCQKDYNFNSLNMAEVNNQISRKT</sequence>
<proteinExistence type="predicted"/>
<accession>A0ABU3E1G0</accession>
<organism evidence="2 3">
    <name type="scientific">Autumnicola patrickiae</name>
    <dbReference type="NCBI Taxonomy" id="3075591"/>
    <lineage>
        <taxon>Bacteria</taxon>
        <taxon>Pseudomonadati</taxon>
        <taxon>Bacteroidota</taxon>
        <taxon>Flavobacteriia</taxon>
        <taxon>Flavobacteriales</taxon>
        <taxon>Flavobacteriaceae</taxon>
        <taxon>Autumnicola</taxon>
    </lineage>
</organism>
<dbReference type="CDD" id="cd10929">
    <property type="entry name" value="CE4_u5"/>
    <property type="match status" value="1"/>
</dbReference>
<dbReference type="Gene3D" id="3.20.20.370">
    <property type="entry name" value="Glycoside hydrolase/deacetylase"/>
    <property type="match status" value="1"/>
</dbReference>
<dbReference type="InterPro" id="IPR002509">
    <property type="entry name" value="NODB_dom"/>
</dbReference>
<evidence type="ECO:0000313" key="2">
    <source>
        <dbReference type="EMBL" id="MDT0689829.1"/>
    </source>
</evidence>
<dbReference type="Pfam" id="PF01522">
    <property type="entry name" value="Polysacc_deac_1"/>
    <property type="match status" value="1"/>
</dbReference>
<dbReference type="InterPro" id="IPR011330">
    <property type="entry name" value="Glyco_hydro/deAcase_b/a-brl"/>
</dbReference>
<dbReference type="RefSeq" id="WP_311683751.1">
    <property type="nucleotide sequence ID" value="NZ_JAVRHM010000008.1"/>
</dbReference>
<protein>
    <submittedName>
        <fullName evidence="2">Polysaccharide deacetylase family protein</fullName>
    </submittedName>
</protein>
<name>A0ABU3E1G0_9FLAO</name>
<comment type="caution">
    <text evidence="2">The sequence shown here is derived from an EMBL/GenBank/DDBJ whole genome shotgun (WGS) entry which is preliminary data.</text>
</comment>